<dbReference type="Pfam" id="PF00227">
    <property type="entry name" value="Proteasome"/>
    <property type="match status" value="1"/>
</dbReference>
<dbReference type="InterPro" id="IPR001353">
    <property type="entry name" value="Proteasome_sua/b"/>
</dbReference>
<dbReference type="SUPFAM" id="SSF56235">
    <property type="entry name" value="N-terminal nucleophile aminohydrolases (Ntn hydrolases)"/>
    <property type="match status" value="1"/>
</dbReference>
<evidence type="ECO:0000256" key="1">
    <source>
        <dbReference type="ARBA" id="ARBA00001198"/>
    </source>
</evidence>
<dbReference type="InterPro" id="IPR029055">
    <property type="entry name" value="Ntn_hydrolases_N"/>
</dbReference>
<evidence type="ECO:0000313" key="10">
    <source>
        <dbReference type="EMBL" id="SDJ80723.1"/>
    </source>
</evidence>
<dbReference type="AlphaFoldDB" id="A0A1G8WRG6"/>
<evidence type="ECO:0000256" key="7">
    <source>
        <dbReference type="ARBA" id="ARBA00022942"/>
    </source>
</evidence>
<dbReference type="Gene3D" id="3.60.20.10">
    <property type="entry name" value="Glutamine Phosphoribosylpyrophosphate, subunit 1, domain 1"/>
    <property type="match status" value="1"/>
</dbReference>
<protein>
    <recommendedName>
        <fullName evidence="2">proteasome endopeptidase complex</fullName>
        <ecNumber evidence="2">3.4.25.1</ecNumber>
    </recommendedName>
</protein>
<gene>
    <name evidence="10" type="ORF">SAMN04515672_1480</name>
</gene>
<evidence type="ECO:0000256" key="4">
    <source>
        <dbReference type="ARBA" id="ARBA00022670"/>
    </source>
</evidence>
<dbReference type="RefSeq" id="WP_090303996.1">
    <property type="nucleotide sequence ID" value="NZ_FNFE01000002.1"/>
</dbReference>
<comment type="catalytic activity">
    <reaction evidence="1">
        <text>Cleavage of peptide bonds with very broad specificity.</text>
        <dbReference type="EC" id="3.4.25.1"/>
    </reaction>
</comment>
<dbReference type="GO" id="GO:0019774">
    <property type="term" value="C:proteasome core complex, beta-subunit complex"/>
    <property type="evidence" value="ECO:0007669"/>
    <property type="project" value="UniProtKB-ARBA"/>
</dbReference>
<dbReference type="PANTHER" id="PTHR32194">
    <property type="entry name" value="METALLOPROTEASE TLDD"/>
    <property type="match status" value="1"/>
</dbReference>
<name>A0A1G8WRG6_9EURY</name>
<dbReference type="Proteomes" id="UP000198882">
    <property type="component" value="Unassembled WGS sequence"/>
</dbReference>
<dbReference type="OrthoDB" id="6330at2157"/>
<dbReference type="InterPro" id="IPR023333">
    <property type="entry name" value="Proteasome_suB-type"/>
</dbReference>
<keyword evidence="4" id="KW-0645">Protease</keyword>
<keyword evidence="6" id="KW-0378">Hydrolase</keyword>
<dbReference type="GO" id="GO:0051603">
    <property type="term" value="P:proteolysis involved in protein catabolic process"/>
    <property type="evidence" value="ECO:0007669"/>
    <property type="project" value="InterPro"/>
</dbReference>
<evidence type="ECO:0000256" key="2">
    <source>
        <dbReference type="ARBA" id="ARBA00012039"/>
    </source>
</evidence>
<feature type="active site" description="Nucleophile" evidence="8">
    <location>
        <position position="33"/>
    </location>
</feature>
<dbReference type="EMBL" id="FNFE01000002">
    <property type="protein sequence ID" value="SDJ80723.1"/>
    <property type="molecule type" value="Genomic_DNA"/>
</dbReference>
<proteinExistence type="predicted"/>
<evidence type="ECO:0000313" key="11">
    <source>
        <dbReference type="Proteomes" id="UP000198882"/>
    </source>
</evidence>
<keyword evidence="5" id="KW-0888">Threonine protease</keyword>
<sequence>MHLNRGGRAADVQQDERELTDAVGGSGAMKTGTTSVGLTARNGVVLATDARATVNGGTFVENRNLRKITKVHPTAAMTLVGHIGPARAFARQLREEADSYEIRHGDPLSIESLATLAGNLVREHEIQNISPLIGGVDENGISVVAVDTAGGVIGEDFVATGSGMQLAYGVLEDRYEDDLSVDTAVRLAAKAVQSGVSRDTQSGDGVFIGTITADGVSIDGHDDFSDV</sequence>
<accession>A0A1G8WRG6</accession>
<feature type="region of interest" description="Disordered" evidence="9">
    <location>
        <begin position="1"/>
        <end position="34"/>
    </location>
</feature>
<organism evidence="10 11">
    <name type="scientific">Natronorubrum texcoconense</name>
    <dbReference type="NCBI Taxonomy" id="1095776"/>
    <lineage>
        <taxon>Archaea</taxon>
        <taxon>Methanobacteriati</taxon>
        <taxon>Methanobacteriota</taxon>
        <taxon>Stenosarchaea group</taxon>
        <taxon>Halobacteria</taxon>
        <taxon>Halobacteriales</taxon>
        <taxon>Natrialbaceae</taxon>
        <taxon>Natronorubrum</taxon>
    </lineage>
</organism>
<dbReference type="InterPro" id="IPR000243">
    <property type="entry name" value="Pept_T1A_subB"/>
</dbReference>
<dbReference type="STRING" id="1095776.SAMN04515672_1480"/>
<keyword evidence="3" id="KW-0963">Cytoplasm</keyword>
<dbReference type="GO" id="GO:0004298">
    <property type="term" value="F:threonine-type endopeptidase activity"/>
    <property type="evidence" value="ECO:0007669"/>
    <property type="project" value="UniProtKB-KW"/>
</dbReference>
<reference evidence="11" key="1">
    <citation type="submission" date="2016-10" db="EMBL/GenBank/DDBJ databases">
        <authorList>
            <person name="Varghese N."/>
            <person name="Submissions S."/>
        </authorList>
    </citation>
    <scope>NUCLEOTIDE SEQUENCE [LARGE SCALE GENOMIC DNA]</scope>
    <source>
        <strain evidence="11">B4,CECT 8067,JCM 17497</strain>
    </source>
</reference>
<dbReference type="PANTHER" id="PTHR32194:SF0">
    <property type="entry name" value="ATP-DEPENDENT PROTEASE SUBUNIT HSLV"/>
    <property type="match status" value="1"/>
</dbReference>
<dbReference type="GO" id="GO:0005737">
    <property type="term" value="C:cytoplasm"/>
    <property type="evidence" value="ECO:0007669"/>
    <property type="project" value="TreeGrafter"/>
</dbReference>
<dbReference type="PRINTS" id="PR00141">
    <property type="entry name" value="PROTEASOME"/>
</dbReference>
<evidence type="ECO:0000256" key="5">
    <source>
        <dbReference type="ARBA" id="ARBA00022698"/>
    </source>
</evidence>
<keyword evidence="11" id="KW-1185">Reference proteome</keyword>
<evidence type="ECO:0000256" key="9">
    <source>
        <dbReference type="SAM" id="MobiDB-lite"/>
    </source>
</evidence>
<dbReference type="EC" id="3.4.25.1" evidence="2"/>
<keyword evidence="7 10" id="KW-0647">Proteasome</keyword>
<evidence type="ECO:0000256" key="3">
    <source>
        <dbReference type="ARBA" id="ARBA00022490"/>
    </source>
</evidence>
<evidence type="ECO:0000256" key="8">
    <source>
        <dbReference type="PIRSR" id="PIRSR600243-1"/>
    </source>
</evidence>
<evidence type="ECO:0000256" key="6">
    <source>
        <dbReference type="ARBA" id="ARBA00022801"/>
    </source>
</evidence>
<dbReference type="PROSITE" id="PS51476">
    <property type="entry name" value="PROTEASOME_BETA_2"/>
    <property type="match status" value="1"/>
</dbReference>